<dbReference type="InterPro" id="IPR012580">
    <property type="entry name" value="NUC153"/>
</dbReference>
<evidence type="ECO:0000313" key="9">
    <source>
        <dbReference type="Proteomes" id="UP001558652"/>
    </source>
</evidence>
<organism evidence="8 9">
    <name type="scientific">Ranatra chinensis</name>
    <dbReference type="NCBI Taxonomy" id="642074"/>
    <lineage>
        <taxon>Eukaryota</taxon>
        <taxon>Metazoa</taxon>
        <taxon>Ecdysozoa</taxon>
        <taxon>Arthropoda</taxon>
        <taxon>Hexapoda</taxon>
        <taxon>Insecta</taxon>
        <taxon>Pterygota</taxon>
        <taxon>Neoptera</taxon>
        <taxon>Paraneoptera</taxon>
        <taxon>Hemiptera</taxon>
        <taxon>Heteroptera</taxon>
        <taxon>Panheteroptera</taxon>
        <taxon>Nepomorpha</taxon>
        <taxon>Nepidae</taxon>
        <taxon>Ranatrinae</taxon>
        <taxon>Ranatra</taxon>
    </lineage>
</organism>
<comment type="caution">
    <text evidence="8">The sequence shown here is derived from an EMBL/GenBank/DDBJ whole genome shotgun (WGS) entry which is preliminary data.</text>
</comment>
<dbReference type="AlphaFoldDB" id="A0ABD0Z943"/>
<evidence type="ECO:0000259" key="7">
    <source>
        <dbReference type="Pfam" id="PF25121"/>
    </source>
</evidence>
<evidence type="ECO:0000256" key="4">
    <source>
        <dbReference type="ARBA" id="ARBA00023242"/>
    </source>
</evidence>
<dbReference type="GO" id="GO:0005730">
    <property type="term" value="C:nucleolus"/>
    <property type="evidence" value="ECO:0007669"/>
    <property type="project" value="UniProtKB-SubCell"/>
</dbReference>
<accession>A0ABD0Z943</accession>
<evidence type="ECO:0000256" key="5">
    <source>
        <dbReference type="SAM" id="MobiDB-lite"/>
    </source>
</evidence>
<evidence type="ECO:0008006" key="10">
    <source>
        <dbReference type="Google" id="ProtNLM"/>
    </source>
</evidence>
<comment type="similarity">
    <text evidence="2">Belongs to the ESF1 family.</text>
</comment>
<keyword evidence="4" id="KW-0539">Nucleus</keyword>
<evidence type="ECO:0000259" key="6">
    <source>
        <dbReference type="Pfam" id="PF08159"/>
    </source>
</evidence>
<evidence type="ECO:0000256" key="1">
    <source>
        <dbReference type="ARBA" id="ARBA00004604"/>
    </source>
</evidence>
<dbReference type="Pfam" id="PF08159">
    <property type="entry name" value="NUC153"/>
    <property type="match status" value="1"/>
</dbReference>
<reference evidence="8 9" key="1">
    <citation type="submission" date="2024-07" db="EMBL/GenBank/DDBJ databases">
        <title>Chromosome-level genome assembly of the water stick insect Ranatra chinensis (Heteroptera: Nepidae).</title>
        <authorList>
            <person name="Liu X."/>
        </authorList>
    </citation>
    <scope>NUCLEOTIDE SEQUENCE [LARGE SCALE GENOMIC DNA]</scope>
    <source>
        <strain evidence="8">Cailab_2021Rc</strain>
        <tissue evidence="8">Muscle</tissue>
    </source>
</reference>
<name>A0ABD0Z943_9HEMI</name>
<protein>
    <recommendedName>
        <fullName evidence="10">ESF1-like protein</fullName>
    </recommendedName>
</protein>
<keyword evidence="3" id="KW-0175">Coiled coil</keyword>
<comment type="subcellular location">
    <subcellularLocation>
        <location evidence="1">Nucleus</location>
        <location evidence="1">Nucleolus</location>
    </subcellularLocation>
</comment>
<feature type="domain" description="NUC153" evidence="6">
    <location>
        <begin position="374"/>
        <end position="402"/>
    </location>
</feature>
<dbReference type="PANTHER" id="PTHR12202">
    <property type="entry name" value="ESF1 HOMOLOG"/>
    <property type="match status" value="1"/>
</dbReference>
<dbReference type="EMBL" id="JBFDAA010000006">
    <property type="protein sequence ID" value="KAL1131879.1"/>
    <property type="molecule type" value="Genomic_DNA"/>
</dbReference>
<evidence type="ECO:0000256" key="2">
    <source>
        <dbReference type="ARBA" id="ARBA00009087"/>
    </source>
</evidence>
<sequence>MKDEEINGPKELTENSSKTVKENCGDAEGSKYHMEKLRQYQLNRLKYYYAVVVCNTAETANKLYLECDGMEYESSATKLDMRFIPDDMFFDQEPKDVCNRMPDLTKYSPRLFANTALQQIKVNLTWDETDPDRIDFNKKVISGEDMPDGNLKEYIATSSEEGNLEECENEVNEDKESICGEDKNLSKYRSLLAAIKDKKEKKEKGDVEMEITWEIGLRDKIDNQVEEKSKSQLTPFERIIQKKKERRRQKREISKAKFFKDNDDLCSDNEIQSDVDLNDPFFNEMHKGKGKKKNVGLKLEETGDDTDQHKFQKELELLLAEDEEEEGKSHFNFKAIQDLENTSKKKRRKLLKKNKQIPTEDNFKIFFFQVNVQDERFSALYNSHLFNIDPADSHYRKTKGMEEFIKEKLKRKIHPDNEMMKVLNRRLECRDSTFFFSSVPLPMGTFYSNIC</sequence>
<evidence type="ECO:0000256" key="3">
    <source>
        <dbReference type="ARBA" id="ARBA00023054"/>
    </source>
</evidence>
<dbReference type="InterPro" id="IPR039754">
    <property type="entry name" value="Esf1"/>
</dbReference>
<feature type="region of interest" description="Disordered" evidence="5">
    <location>
        <begin position="1"/>
        <end position="23"/>
    </location>
</feature>
<dbReference type="PANTHER" id="PTHR12202:SF0">
    <property type="entry name" value="ESF1 HOMOLOG"/>
    <property type="match status" value="1"/>
</dbReference>
<dbReference type="InterPro" id="IPR056750">
    <property type="entry name" value="RRM_ESF1"/>
</dbReference>
<feature type="domain" description="ESF1 RRM" evidence="7">
    <location>
        <begin position="1"/>
        <end position="98"/>
    </location>
</feature>
<keyword evidence="9" id="KW-1185">Reference proteome</keyword>
<gene>
    <name evidence="8" type="ORF">AAG570_011490</name>
</gene>
<dbReference type="Proteomes" id="UP001558652">
    <property type="component" value="Unassembled WGS sequence"/>
</dbReference>
<dbReference type="Pfam" id="PF25121">
    <property type="entry name" value="RRM_ESF1"/>
    <property type="match status" value="1"/>
</dbReference>
<proteinExistence type="inferred from homology"/>
<evidence type="ECO:0000313" key="8">
    <source>
        <dbReference type="EMBL" id="KAL1131879.1"/>
    </source>
</evidence>